<dbReference type="Pfam" id="PF06271">
    <property type="entry name" value="RDD"/>
    <property type="match status" value="1"/>
</dbReference>
<protein>
    <submittedName>
        <fullName evidence="8">RDD family protein</fullName>
    </submittedName>
</protein>
<proteinExistence type="predicted"/>
<evidence type="ECO:0000256" key="2">
    <source>
        <dbReference type="ARBA" id="ARBA00022475"/>
    </source>
</evidence>
<organism evidence="8">
    <name type="scientific">Campylobacter sp. CCS1377</name>
    <dbReference type="NCBI Taxonomy" id="3158229"/>
    <lineage>
        <taxon>Bacteria</taxon>
        <taxon>Pseudomonadati</taxon>
        <taxon>Campylobacterota</taxon>
        <taxon>Epsilonproteobacteria</taxon>
        <taxon>Campylobacterales</taxon>
        <taxon>Campylobacteraceae</taxon>
        <taxon>Campylobacter</taxon>
    </lineage>
</organism>
<reference evidence="8" key="1">
    <citation type="submission" date="2024-05" db="EMBL/GenBank/DDBJ databases">
        <title>Campylobacter coli isolated from environmental waters in Slovenia.</title>
        <authorList>
            <person name="Zautner A.E."/>
            <person name="Bunk B."/>
            <person name="Riedel T."/>
            <person name="Sproeer C."/>
        </authorList>
    </citation>
    <scope>NUCLEOTIDE SEQUENCE</scope>
    <source>
        <strain evidence="8">CCS1377</strain>
    </source>
</reference>
<sequence length="149" mass="17526">MKESILDRLERENLSLASFPKRIVAFILDNIILSLVVIVMMFDKIEFQTPEDFAFNLQKYSFFIMLLQFFYHTLFVYLYGASLGKMICKIQVIDEVMLDKPNLMQSIFRAAGKQLSEMLFMLGYVWAFGNQERKTWQDYFAKTVVIDVA</sequence>
<evidence type="ECO:0000256" key="4">
    <source>
        <dbReference type="ARBA" id="ARBA00022989"/>
    </source>
</evidence>
<dbReference type="PANTHER" id="PTHR36115">
    <property type="entry name" value="PROLINE-RICH ANTIGEN HOMOLOG-RELATED"/>
    <property type="match status" value="1"/>
</dbReference>
<evidence type="ECO:0000313" key="8">
    <source>
        <dbReference type="EMBL" id="XBJ29908.1"/>
    </source>
</evidence>
<dbReference type="GO" id="GO:0005886">
    <property type="term" value="C:plasma membrane"/>
    <property type="evidence" value="ECO:0007669"/>
    <property type="project" value="UniProtKB-SubCell"/>
</dbReference>
<dbReference type="AlphaFoldDB" id="A0AAU7E9J6"/>
<keyword evidence="3 6" id="KW-0812">Transmembrane</keyword>
<comment type="subcellular location">
    <subcellularLocation>
        <location evidence="1">Cell membrane</location>
        <topology evidence="1">Multi-pass membrane protein</topology>
    </subcellularLocation>
</comment>
<evidence type="ECO:0000259" key="7">
    <source>
        <dbReference type="Pfam" id="PF06271"/>
    </source>
</evidence>
<evidence type="ECO:0000256" key="6">
    <source>
        <dbReference type="SAM" id="Phobius"/>
    </source>
</evidence>
<evidence type="ECO:0000256" key="3">
    <source>
        <dbReference type="ARBA" id="ARBA00022692"/>
    </source>
</evidence>
<accession>A0AAU7E9J6</accession>
<feature type="domain" description="RDD" evidence="7">
    <location>
        <begin position="17"/>
        <end position="142"/>
    </location>
</feature>
<dbReference type="InterPro" id="IPR051791">
    <property type="entry name" value="Pra-immunoreactive"/>
</dbReference>
<evidence type="ECO:0000256" key="5">
    <source>
        <dbReference type="ARBA" id="ARBA00023136"/>
    </source>
</evidence>
<gene>
    <name evidence="8" type="ORF">AAH949_03495</name>
</gene>
<keyword evidence="2" id="KW-1003">Cell membrane</keyword>
<evidence type="ECO:0000256" key="1">
    <source>
        <dbReference type="ARBA" id="ARBA00004651"/>
    </source>
</evidence>
<keyword evidence="4 6" id="KW-1133">Transmembrane helix</keyword>
<feature type="transmembrane region" description="Helical" evidence="6">
    <location>
        <begin position="62"/>
        <end position="80"/>
    </location>
</feature>
<dbReference type="RefSeq" id="WP_134239212.1">
    <property type="nucleotide sequence ID" value="NZ_CP155620.1"/>
</dbReference>
<feature type="transmembrane region" description="Helical" evidence="6">
    <location>
        <begin position="23"/>
        <end position="42"/>
    </location>
</feature>
<name>A0AAU7E9J6_9BACT</name>
<dbReference type="EMBL" id="CP155620">
    <property type="protein sequence ID" value="XBJ29908.1"/>
    <property type="molecule type" value="Genomic_DNA"/>
</dbReference>
<keyword evidence="5 6" id="KW-0472">Membrane</keyword>
<dbReference type="InterPro" id="IPR010432">
    <property type="entry name" value="RDD"/>
</dbReference>